<dbReference type="InterPro" id="IPR011011">
    <property type="entry name" value="Znf_FYVE_PHD"/>
</dbReference>
<dbReference type="Gene3D" id="2.30.30.140">
    <property type="match status" value="1"/>
</dbReference>
<dbReference type="PROSITE" id="PS50812">
    <property type="entry name" value="PWWP"/>
    <property type="match status" value="2"/>
</dbReference>
<dbReference type="InterPro" id="IPR019787">
    <property type="entry name" value="Znf_PHD-finger"/>
</dbReference>
<dbReference type="SUPFAM" id="SSF57903">
    <property type="entry name" value="FYVE/PHD zinc finger"/>
    <property type="match status" value="2"/>
</dbReference>
<proteinExistence type="predicted"/>
<dbReference type="PANTHER" id="PTHR15999:SF2">
    <property type="entry name" value="ZINC FINGER CW-TYPE PWWP DOMAIN PROTEIN 1"/>
    <property type="match status" value="1"/>
</dbReference>
<dbReference type="InterPro" id="IPR001965">
    <property type="entry name" value="Znf_PHD"/>
</dbReference>
<dbReference type="CDD" id="cd15566">
    <property type="entry name" value="PHD3_NSD"/>
    <property type="match status" value="1"/>
</dbReference>
<dbReference type="GO" id="GO:0005634">
    <property type="term" value="C:nucleus"/>
    <property type="evidence" value="ECO:0007669"/>
    <property type="project" value="TreeGrafter"/>
</dbReference>
<dbReference type="SMART" id="SM00293">
    <property type="entry name" value="PWWP"/>
    <property type="match status" value="1"/>
</dbReference>
<evidence type="ECO:0000256" key="3">
    <source>
        <dbReference type="ARBA" id="ARBA00022833"/>
    </source>
</evidence>
<dbReference type="Proteomes" id="UP000281553">
    <property type="component" value="Unassembled WGS sequence"/>
</dbReference>
<keyword evidence="2" id="KW-0863">Zinc-finger</keyword>
<protein>
    <recommendedName>
        <fullName evidence="4">PWWP domain-containing protein</fullName>
    </recommendedName>
</protein>
<dbReference type="InterPro" id="IPR042778">
    <property type="entry name" value="ZCWPW1/ZCWPW2"/>
</dbReference>
<keyword evidence="3" id="KW-0862">Zinc</keyword>
<dbReference type="SMART" id="SM00249">
    <property type="entry name" value="PHD"/>
    <property type="match status" value="3"/>
</dbReference>
<evidence type="ECO:0000313" key="5">
    <source>
        <dbReference type="EMBL" id="VDN10360.1"/>
    </source>
</evidence>
<sequence length="354" mass="40147">MKQPEEDDFCPGSIHWAKVGSHPWWPCIIHNSPNGEGFVKLFKTCEKYHVQFLGPVVERAWVSSFNLIPYQTHQNLERQLKDLQAAWPQKKPKTSEDREFDLEIHRLIASPAPYRFQPVCPVCEVFSSAPGQMLKCKGVCGQIMHPHCMRYKEPPPAEFSYMLQLWLPPPPSCLLVLVKGCGRHFHRDCLHQHPGCLVTEKAGGAVLLTRCPAHVCATCCLEDPESTAIQPEGRPMLQCVRCPRVFHTGDLCTPAGSVEVSLSHIVCPAHFVKNLSKLPQHKVQSISWCFRCRKPGPDRVFCETCPTNYHKACMDPADAVSPSPTFTCDNCRRGVQPRYAQVIWAKIPCFRWWP</sequence>
<evidence type="ECO:0000256" key="2">
    <source>
        <dbReference type="ARBA" id="ARBA00022771"/>
    </source>
</evidence>
<feature type="domain" description="PWWP" evidence="4">
    <location>
        <begin position="339"/>
        <end position="354"/>
    </location>
</feature>
<dbReference type="SUPFAM" id="SSF63748">
    <property type="entry name" value="Tudor/PWWP/MBT"/>
    <property type="match status" value="1"/>
</dbReference>
<reference evidence="5 6" key="1">
    <citation type="submission" date="2018-11" db="EMBL/GenBank/DDBJ databases">
        <authorList>
            <consortium name="Pathogen Informatics"/>
        </authorList>
    </citation>
    <scope>NUCLEOTIDE SEQUENCE [LARGE SCALE GENOMIC DNA]</scope>
</reference>
<dbReference type="PANTHER" id="PTHR15999">
    <property type="entry name" value="ZINC FINGER CW-TYPE PWWP DOMAIN PROTEIN 1"/>
    <property type="match status" value="1"/>
</dbReference>
<accession>A0A3P7LA53</accession>
<name>A0A3P7LA53_DIBLA</name>
<organism evidence="5 6">
    <name type="scientific">Dibothriocephalus latus</name>
    <name type="common">Fish tapeworm</name>
    <name type="synonym">Diphyllobothrium latum</name>
    <dbReference type="NCBI Taxonomy" id="60516"/>
    <lineage>
        <taxon>Eukaryota</taxon>
        <taxon>Metazoa</taxon>
        <taxon>Spiralia</taxon>
        <taxon>Lophotrochozoa</taxon>
        <taxon>Platyhelminthes</taxon>
        <taxon>Cestoda</taxon>
        <taxon>Eucestoda</taxon>
        <taxon>Diphyllobothriidea</taxon>
        <taxon>Diphyllobothriidae</taxon>
        <taxon>Dibothriocephalus</taxon>
    </lineage>
</organism>
<evidence type="ECO:0000259" key="4">
    <source>
        <dbReference type="PROSITE" id="PS50812"/>
    </source>
</evidence>
<evidence type="ECO:0000313" key="6">
    <source>
        <dbReference type="Proteomes" id="UP000281553"/>
    </source>
</evidence>
<dbReference type="Pfam" id="PF00855">
    <property type="entry name" value="PWWP"/>
    <property type="match status" value="1"/>
</dbReference>
<dbReference type="InterPro" id="IPR000313">
    <property type="entry name" value="PWWP_dom"/>
</dbReference>
<dbReference type="GO" id="GO:0008270">
    <property type="term" value="F:zinc ion binding"/>
    <property type="evidence" value="ECO:0007669"/>
    <property type="project" value="UniProtKB-KW"/>
</dbReference>
<dbReference type="InterPro" id="IPR013083">
    <property type="entry name" value="Znf_RING/FYVE/PHD"/>
</dbReference>
<keyword evidence="1" id="KW-0479">Metal-binding</keyword>
<evidence type="ECO:0000256" key="1">
    <source>
        <dbReference type="ARBA" id="ARBA00022723"/>
    </source>
</evidence>
<dbReference type="Gene3D" id="3.30.40.10">
    <property type="entry name" value="Zinc/RING finger domain, C3HC4 (zinc finger)"/>
    <property type="match status" value="1"/>
</dbReference>
<dbReference type="Pfam" id="PF00628">
    <property type="entry name" value="PHD"/>
    <property type="match status" value="1"/>
</dbReference>
<dbReference type="OrthoDB" id="422362at2759"/>
<dbReference type="EMBL" id="UYRU01048985">
    <property type="protein sequence ID" value="VDN10360.1"/>
    <property type="molecule type" value="Genomic_DNA"/>
</dbReference>
<keyword evidence="6" id="KW-1185">Reference proteome</keyword>
<feature type="domain" description="PWWP" evidence="4">
    <location>
        <begin position="11"/>
        <end position="73"/>
    </location>
</feature>
<dbReference type="AlphaFoldDB" id="A0A3P7LA53"/>
<gene>
    <name evidence="5" type="ORF">DILT_LOCUS6191</name>
</gene>